<protein>
    <submittedName>
        <fullName evidence="1">Uncharacterized protein</fullName>
    </submittedName>
</protein>
<evidence type="ECO:0000313" key="2">
    <source>
        <dbReference type="Proteomes" id="UP000828941"/>
    </source>
</evidence>
<proteinExistence type="predicted"/>
<evidence type="ECO:0000313" key="1">
    <source>
        <dbReference type="EMBL" id="KAI4348719.1"/>
    </source>
</evidence>
<name>A0ACB9PIL9_BAUVA</name>
<organism evidence="1 2">
    <name type="scientific">Bauhinia variegata</name>
    <name type="common">Purple orchid tree</name>
    <name type="synonym">Phanera variegata</name>
    <dbReference type="NCBI Taxonomy" id="167791"/>
    <lineage>
        <taxon>Eukaryota</taxon>
        <taxon>Viridiplantae</taxon>
        <taxon>Streptophyta</taxon>
        <taxon>Embryophyta</taxon>
        <taxon>Tracheophyta</taxon>
        <taxon>Spermatophyta</taxon>
        <taxon>Magnoliopsida</taxon>
        <taxon>eudicotyledons</taxon>
        <taxon>Gunneridae</taxon>
        <taxon>Pentapetalae</taxon>
        <taxon>rosids</taxon>
        <taxon>fabids</taxon>
        <taxon>Fabales</taxon>
        <taxon>Fabaceae</taxon>
        <taxon>Cercidoideae</taxon>
        <taxon>Cercideae</taxon>
        <taxon>Bauhiniinae</taxon>
        <taxon>Bauhinia</taxon>
    </lineage>
</organism>
<comment type="caution">
    <text evidence="1">The sequence shown here is derived from an EMBL/GenBank/DDBJ whole genome shotgun (WGS) entry which is preliminary data.</text>
</comment>
<reference evidence="1 2" key="1">
    <citation type="journal article" date="2022" name="DNA Res.">
        <title>Chromosomal-level genome assembly of the orchid tree Bauhinia variegata (Leguminosae; Cercidoideae) supports the allotetraploid origin hypothesis of Bauhinia.</title>
        <authorList>
            <person name="Zhong Y."/>
            <person name="Chen Y."/>
            <person name="Zheng D."/>
            <person name="Pang J."/>
            <person name="Liu Y."/>
            <person name="Luo S."/>
            <person name="Meng S."/>
            <person name="Qian L."/>
            <person name="Wei D."/>
            <person name="Dai S."/>
            <person name="Zhou R."/>
        </authorList>
    </citation>
    <scope>NUCLEOTIDE SEQUENCE [LARGE SCALE GENOMIC DNA]</scope>
    <source>
        <strain evidence="1">BV-YZ2020</strain>
    </source>
</reference>
<dbReference type="Proteomes" id="UP000828941">
    <property type="component" value="Chromosome 4"/>
</dbReference>
<sequence length="108" mass="12083">MVIPIQLHNHNVFCNHCNRKHVTSHGADRHASNFLHICCSSSEGSDKDTVESIDLASTSPPDMLSKIKSSLPRRDAISFAPPNLSCSTVILPHHDPSHIYEDRTYCYK</sequence>
<keyword evidence="2" id="KW-1185">Reference proteome</keyword>
<gene>
    <name evidence="1" type="ORF">L6164_009406</name>
</gene>
<accession>A0ACB9PIL9</accession>
<dbReference type="EMBL" id="CM039429">
    <property type="protein sequence ID" value="KAI4348719.1"/>
    <property type="molecule type" value="Genomic_DNA"/>
</dbReference>